<feature type="region of interest" description="Disordered" evidence="12">
    <location>
        <begin position="311"/>
        <end position="331"/>
    </location>
</feature>
<evidence type="ECO:0000313" key="15">
    <source>
        <dbReference type="Proteomes" id="UP000664521"/>
    </source>
</evidence>
<dbReference type="InterPro" id="IPR015803">
    <property type="entry name" value="Cys-tRNA-ligase"/>
</dbReference>
<evidence type="ECO:0000256" key="9">
    <source>
        <dbReference type="ARBA" id="ARBA00023146"/>
    </source>
</evidence>
<evidence type="ECO:0000256" key="11">
    <source>
        <dbReference type="SAM" id="Coils"/>
    </source>
</evidence>
<protein>
    <recommendedName>
        <fullName evidence="2">cysteine--tRNA ligase</fullName>
        <ecNumber evidence="2">6.1.1.16</ecNumber>
    </recommendedName>
    <alternativeName>
        <fullName evidence="10">Cysteinyl-tRNA synthetase</fullName>
    </alternativeName>
</protein>
<evidence type="ECO:0000256" key="4">
    <source>
        <dbReference type="ARBA" id="ARBA00022723"/>
    </source>
</evidence>
<dbReference type="InterPro" id="IPR014729">
    <property type="entry name" value="Rossmann-like_a/b/a_fold"/>
</dbReference>
<feature type="coiled-coil region" evidence="11">
    <location>
        <begin position="715"/>
        <end position="745"/>
    </location>
</feature>
<dbReference type="InterPro" id="IPR024909">
    <property type="entry name" value="Cys-tRNA/MSH_ligase"/>
</dbReference>
<keyword evidence="8" id="KW-0648">Protein biosynthesis</keyword>
<evidence type="ECO:0000256" key="5">
    <source>
        <dbReference type="ARBA" id="ARBA00022741"/>
    </source>
</evidence>
<dbReference type="EC" id="6.1.1.16" evidence="2"/>
<dbReference type="NCBIfam" id="TIGR00435">
    <property type="entry name" value="cysS"/>
    <property type="match status" value="1"/>
</dbReference>
<sequence>MASTRQQPSWQPPPDPSPEDQLPLLKIYNSLTKTKNLFVPIDSKRRKVTWYACGPTVYDDAHLGHARNYVSTDIIRRIMKGFFKYDVRFVMNITDVDDKIIVRGRQQYLLAKYLSGALKQHPPSAKIRSAALEAYVEKSLPKVSNGTPPKAIKEVVEQKYADVIAGKSLDPSRPAGDDEAKLKMHIKTVFSATEAIQLLEENRLEESSEDFKNNVQDILLPYLDSLYGATIDASDHAIFTNLTQKFEARFMEDVRALNCLDPDDVTRVTEYGPQIVDFVKKIEENEFGYKTSDGSVYFDIKAFEDANNSYARLEPGSRNDQGRQADGEGKLTLQTTEKRSPSDFALWKSSRPGEPSWPSPWGEGRPGWHIECSAMASDKLGSQIDIHSGGIDLAFPHHDNELAQSEAYWLQKGEHNHQWVNYFMHMGHLSIQGSKMSKSLKNFTTIREALSRGTWTPRGLRIVFLLGNWAGPIEITEDLVKEGSNWEDKVNNFFINAKDALTRPSPNPDAKVNDELQEALRNTQQAVELALCNSFDTREAMNGKNGMSELISTYNSAKNGSISSDTISAIANWITSIVNIFGLNGEASPNSEIIGWSGIEIPDSAKPYVESVSRLRDQLRSRARSAKGLTAQELQTTVGAIAEVPNDQESNSSSYQQVLQNFKAEATSLASSPNLSKAVLSLTDRIRDIDLWNCDIYLEDRENEPTLIRPVTRELRAARQEKEDRERAKQLAKAEREKQAAARAEKGRLSHLDMFRTSEYSAWNEEGIPTKDAEGVDVTKSREKKLRKDQAAQKKLHEAWISASGANVNS</sequence>
<feature type="domain" description="tRNA synthetases class I catalytic" evidence="13">
    <location>
        <begin position="44"/>
        <end position="482"/>
    </location>
</feature>
<keyword evidence="4" id="KW-0479">Metal-binding</keyword>
<proteinExistence type="inferred from homology"/>
<dbReference type="GO" id="GO:0005737">
    <property type="term" value="C:cytoplasm"/>
    <property type="evidence" value="ECO:0007669"/>
    <property type="project" value="TreeGrafter"/>
</dbReference>
<dbReference type="OrthoDB" id="438179at2759"/>
<dbReference type="CDD" id="cd00672">
    <property type="entry name" value="CysRS_core"/>
    <property type="match status" value="1"/>
</dbReference>
<evidence type="ECO:0000256" key="6">
    <source>
        <dbReference type="ARBA" id="ARBA00022833"/>
    </source>
</evidence>
<dbReference type="Gene3D" id="3.40.50.620">
    <property type="entry name" value="HUPs"/>
    <property type="match status" value="1"/>
</dbReference>
<feature type="compositionally biased region" description="Basic and acidic residues" evidence="12">
    <location>
        <begin position="768"/>
        <end position="793"/>
    </location>
</feature>
<name>A0A8H3G4J1_9LECA</name>
<keyword evidence="11" id="KW-0175">Coiled coil</keyword>
<dbReference type="GO" id="GO:0005524">
    <property type="term" value="F:ATP binding"/>
    <property type="evidence" value="ECO:0007669"/>
    <property type="project" value="UniProtKB-KW"/>
</dbReference>
<feature type="compositionally biased region" description="Basic and acidic residues" evidence="12">
    <location>
        <begin position="315"/>
        <end position="329"/>
    </location>
</feature>
<dbReference type="SUPFAM" id="SSF52374">
    <property type="entry name" value="Nucleotidylyl transferase"/>
    <property type="match status" value="1"/>
</dbReference>
<dbReference type="GO" id="GO:0006423">
    <property type="term" value="P:cysteinyl-tRNA aminoacylation"/>
    <property type="evidence" value="ECO:0007669"/>
    <property type="project" value="InterPro"/>
</dbReference>
<dbReference type="Proteomes" id="UP000664521">
    <property type="component" value="Unassembled WGS sequence"/>
</dbReference>
<feature type="region of interest" description="Disordered" evidence="12">
    <location>
        <begin position="1"/>
        <end position="21"/>
    </location>
</feature>
<evidence type="ECO:0000313" key="14">
    <source>
        <dbReference type="EMBL" id="CAF9936627.1"/>
    </source>
</evidence>
<comment type="cofactor">
    <cofactor evidence="1">
        <name>Zn(2+)</name>
        <dbReference type="ChEBI" id="CHEBI:29105"/>
    </cofactor>
</comment>
<dbReference type="PRINTS" id="PR00983">
    <property type="entry name" value="TRNASYNTHCYS"/>
</dbReference>
<dbReference type="GO" id="GO:0046872">
    <property type="term" value="F:metal ion binding"/>
    <property type="evidence" value="ECO:0007669"/>
    <property type="project" value="UniProtKB-KW"/>
</dbReference>
<organism evidence="14 15">
    <name type="scientific">Heterodermia speciosa</name>
    <dbReference type="NCBI Taxonomy" id="116794"/>
    <lineage>
        <taxon>Eukaryota</taxon>
        <taxon>Fungi</taxon>
        <taxon>Dikarya</taxon>
        <taxon>Ascomycota</taxon>
        <taxon>Pezizomycotina</taxon>
        <taxon>Lecanoromycetes</taxon>
        <taxon>OSLEUM clade</taxon>
        <taxon>Lecanoromycetidae</taxon>
        <taxon>Caliciales</taxon>
        <taxon>Physciaceae</taxon>
        <taxon>Heterodermia</taxon>
    </lineage>
</organism>
<keyword evidence="6" id="KW-0862">Zinc</keyword>
<accession>A0A8H3G4J1</accession>
<dbReference type="GO" id="GO:0004817">
    <property type="term" value="F:cysteine-tRNA ligase activity"/>
    <property type="evidence" value="ECO:0007669"/>
    <property type="project" value="UniProtKB-EC"/>
</dbReference>
<dbReference type="PANTHER" id="PTHR10890">
    <property type="entry name" value="CYSTEINYL-TRNA SYNTHETASE"/>
    <property type="match status" value="1"/>
</dbReference>
<comment type="caution">
    <text evidence="14">The sequence shown here is derived from an EMBL/GenBank/DDBJ whole genome shotgun (WGS) entry which is preliminary data.</text>
</comment>
<evidence type="ECO:0000256" key="2">
    <source>
        <dbReference type="ARBA" id="ARBA00012832"/>
    </source>
</evidence>
<evidence type="ECO:0000259" key="13">
    <source>
        <dbReference type="Pfam" id="PF01406"/>
    </source>
</evidence>
<keyword evidence="15" id="KW-1185">Reference proteome</keyword>
<keyword evidence="5" id="KW-0547">Nucleotide-binding</keyword>
<evidence type="ECO:0000256" key="8">
    <source>
        <dbReference type="ARBA" id="ARBA00022917"/>
    </source>
</evidence>
<evidence type="ECO:0000256" key="10">
    <source>
        <dbReference type="ARBA" id="ARBA00031499"/>
    </source>
</evidence>
<dbReference type="FunFam" id="3.40.50.620:FF:000186">
    <property type="entry name" value="Putative Cysteinyl-tRNA synthetase"/>
    <property type="match status" value="1"/>
</dbReference>
<dbReference type="Pfam" id="PF01406">
    <property type="entry name" value="tRNA-synt_1e"/>
    <property type="match status" value="1"/>
</dbReference>
<evidence type="ECO:0000256" key="3">
    <source>
        <dbReference type="ARBA" id="ARBA00022598"/>
    </source>
</evidence>
<feature type="region of interest" description="Disordered" evidence="12">
    <location>
        <begin position="342"/>
        <end position="361"/>
    </location>
</feature>
<keyword evidence="9" id="KW-0030">Aminoacyl-tRNA synthetase</keyword>
<gene>
    <name evidence="14" type="ORF">HETSPECPRED_010393</name>
</gene>
<keyword evidence="7" id="KW-0067">ATP-binding</keyword>
<dbReference type="InterPro" id="IPR032678">
    <property type="entry name" value="tRNA-synt_1_cat_dom"/>
</dbReference>
<evidence type="ECO:0000256" key="7">
    <source>
        <dbReference type="ARBA" id="ARBA00022840"/>
    </source>
</evidence>
<keyword evidence="3" id="KW-0436">Ligase</keyword>
<dbReference type="HAMAP" id="MF_00041">
    <property type="entry name" value="Cys_tRNA_synth"/>
    <property type="match status" value="1"/>
</dbReference>
<dbReference type="AlphaFoldDB" id="A0A8H3G4J1"/>
<dbReference type="EMBL" id="CAJPDS010000093">
    <property type="protein sequence ID" value="CAF9936627.1"/>
    <property type="molecule type" value="Genomic_DNA"/>
</dbReference>
<dbReference type="PANTHER" id="PTHR10890:SF3">
    <property type="entry name" value="CYSTEINE--TRNA LIGASE, CYTOPLASMIC"/>
    <property type="match status" value="1"/>
</dbReference>
<feature type="region of interest" description="Disordered" evidence="12">
    <location>
        <begin position="766"/>
        <end position="793"/>
    </location>
</feature>
<reference evidence="14" key="1">
    <citation type="submission" date="2021-03" db="EMBL/GenBank/DDBJ databases">
        <authorList>
            <person name="Tagirdzhanova G."/>
        </authorList>
    </citation>
    <scope>NUCLEOTIDE SEQUENCE</scope>
</reference>
<evidence type="ECO:0000256" key="12">
    <source>
        <dbReference type="SAM" id="MobiDB-lite"/>
    </source>
</evidence>
<evidence type="ECO:0000256" key="1">
    <source>
        <dbReference type="ARBA" id="ARBA00001947"/>
    </source>
</evidence>